<proteinExistence type="predicted"/>
<dbReference type="SUPFAM" id="SSF53756">
    <property type="entry name" value="UDP-Glycosyltransferase/glycogen phosphorylase"/>
    <property type="match status" value="1"/>
</dbReference>
<feature type="domain" description="Glycosyl transferase family 1" evidence="1">
    <location>
        <begin position="229"/>
        <end position="384"/>
    </location>
</feature>
<evidence type="ECO:0000313" key="2">
    <source>
        <dbReference type="EMBL" id="OSQ39755.1"/>
    </source>
</evidence>
<dbReference type="OrthoDB" id="7856752at2"/>
<dbReference type="GO" id="GO:0016757">
    <property type="term" value="F:glycosyltransferase activity"/>
    <property type="evidence" value="ECO:0007669"/>
    <property type="project" value="InterPro"/>
</dbReference>
<dbReference type="Proteomes" id="UP000193391">
    <property type="component" value="Unassembled WGS sequence"/>
</dbReference>
<organism evidence="2 3">
    <name type="scientific">Thalassospira mesophila</name>
    <dbReference type="NCBI Taxonomy" id="1293891"/>
    <lineage>
        <taxon>Bacteria</taxon>
        <taxon>Pseudomonadati</taxon>
        <taxon>Pseudomonadota</taxon>
        <taxon>Alphaproteobacteria</taxon>
        <taxon>Rhodospirillales</taxon>
        <taxon>Thalassospiraceae</taxon>
        <taxon>Thalassospira</taxon>
    </lineage>
</organism>
<name>A0A1Y2L338_9PROT</name>
<dbReference type="Gene3D" id="3.40.50.2000">
    <property type="entry name" value="Glycogen Phosphorylase B"/>
    <property type="match status" value="2"/>
</dbReference>
<dbReference type="AlphaFoldDB" id="A0A1Y2L338"/>
<evidence type="ECO:0000313" key="3">
    <source>
        <dbReference type="Proteomes" id="UP000193391"/>
    </source>
</evidence>
<dbReference type="CDD" id="cd03801">
    <property type="entry name" value="GT4_PimA-like"/>
    <property type="match status" value="1"/>
</dbReference>
<dbReference type="PANTHER" id="PTHR12526:SF635">
    <property type="entry name" value="GLYCOSYL TRANSFERASE GROUP 1"/>
    <property type="match status" value="1"/>
</dbReference>
<dbReference type="Pfam" id="PF00534">
    <property type="entry name" value="Glycos_transf_1"/>
    <property type="match status" value="1"/>
</dbReference>
<sequence length="411" mass="44788">MIADIWMIGRIDQFAVLGAHLAQQGRLARWDSFWRHSDLLAPQQTRLPSPPHHRLRALLNRPSRRVDAQMATIPGRHLLPDILGHVARTCRLPGYNLASDLPLSWLAASHMPATARILHGQGNYSLPAMQRARKNGVLTISDVTGQLAPIRTRQLGDEYRAHHRNWREISSFLARRRLGEARFADAVFAPSETVAQGLAQCGIAPNNIHIVPFDAPLARQCLTLRRPDTAVSNNSFQLLYIGDMALAKGLATLIDGFKTLRRQFGPAIHLSLIGRARDCARSLLAHLPDGATWQGQQPPTTILHALQTADLFVFPSLSEGSSLAVQEAMAAGMAVITTPAAGSIIKDGHNGVLIPPRDPGALVHAITKLMRDRPFGAKLGQAARTAIAAQLGEGYGNRVCAAYDRVLTRHG</sequence>
<dbReference type="STRING" id="1293891.TMES_07330"/>
<dbReference type="PANTHER" id="PTHR12526">
    <property type="entry name" value="GLYCOSYLTRANSFERASE"/>
    <property type="match status" value="1"/>
</dbReference>
<reference evidence="2 3" key="1">
    <citation type="submission" date="2014-03" db="EMBL/GenBank/DDBJ databases">
        <title>The draft genome sequence of Thalassospira mesophila JCM 18969.</title>
        <authorList>
            <person name="Lai Q."/>
            <person name="Shao Z."/>
        </authorList>
    </citation>
    <scope>NUCLEOTIDE SEQUENCE [LARGE SCALE GENOMIC DNA]</scope>
    <source>
        <strain evidence="2 3">JCM 18969</strain>
    </source>
</reference>
<gene>
    <name evidence="2" type="ORF">TMES_07330</name>
</gene>
<keyword evidence="3" id="KW-1185">Reference proteome</keyword>
<dbReference type="InterPro" id="IPR001296">
    <property type="entry name" value="Glyco_trans_1"/>
</dbReference>
<protein>
    <recommendedName>
        <fullName evidence="1">Glycosyl transferase family 1 domain-containing protein</fullName>
    </recommendedName>
</protein>
<dbReference type="EMBL" id="JFKA01000002">
    <property type="protein sequence ID" value="OSQ39755.1"/>
    <property type="molecule type" value="Genomic_DNA"/>
</dbReference>
<comment type="caution">
    <text evidence="2">The sequence shown here is derived from an EMBL/GenBank/DDBJ whole genome shotgun (WGS) entry which is preliminary data.</text>
</comment>
<accession>A0A1Y2L338</accession>
<evidence type="ECO:0000259" key="1">
    <source>
        <dbReference type="Pfam" id="PF00534"/>
    </source>
</evidence>